<dbReference type="PROSITE" id="PS00138">
    <property type="entry name" value="SUBTILASE_SER"/>
    <property type="match status" value="1"/>
</dbReference>
<name>A0A1H7MTU9_AQUAM</name>
<dbReference type="Proteomes" id="UP000198521">
    <property type="component" value="Unassembled WGS sequence"/>
</dbReference>
<dbReference type="PANTHER" id="PTHR43806:SF11">
    <property type="entry name" value="CEREVISIN-RELATED"/>
    <property type="match status" value="1"/>
</dbReference>
<dbReference type="GO" id="GO:0004252">
    <property type="term" value="F:serine-type endopeptidase activity"/>
    <property type="evidence" value="ECO:0007669"/>
    <property type="project" value="UniProtKB-UniRule"/>
</dbReference>
<dbReference type="Gene3D" id="2.60.120.260">
    <property type="entry name" value="Galactose-binding domain-like"/>
    <property type="match status" value="1"/>
</dbReference>
<dbReference type="OrthoDB" id="9798386at2"/>
<dbReference type="EMBL" id="FOAB01000003">
    <property type="protein sequence ID" value="SEL14479.1"/>
    <property type="molecule type" value="Genomic_DNA"/>
</dbReference>
<dbReference type="RefSeq" id="WP_091407697.1">
    <property type="nucleotide sequence ID" value="NZ_FOAB01000003.1"/>
</dbReference>
<dbReference type="InterPro" id="IPR050131">
    <property type="entry name" value="Peptidase_S8_subtilisin-like"/>
</dbReference>
<evidence type="ECO:0000256" key="3">
    <source>
        <dbReference type="ARBA" id="ARBA00022801"/>
    </source>
</evidence>
<protein>
    <submittedName>
        <fullName evidence="7">Subtilase family protein</fullName>
    </submittedName>
</protein>
<dbReference type="InterPro" id="IPR000209">
    <property type="entry name" value="Peptidase_S8/S53_dom"/>
</dbReference>
<keyword evidence="3 5" id="KW-0378">Hydrolase</keyword>
<dbReference type="SUPFAM" id="SSF52743">
    <property type="entry name" value="Subtilisin-like"/>
    <property type="match status" value="1"/>
</dbReference>
<dbReference type="PRINTS" id="PR00723">
    <property type="entry name" value="SUBTILISIN"/>
</dbReference>
<dbReference type="PROSITE" id="PS51892">
    <property type="entry name" value="SUBTILASE"/>
    <property type="match status" value="1"/>
</dbReference>
<proteinExistence type="inferred from homology"/>
<evidence type="ECO:0000256" key="2">
    <source>
        <dbReference type="ARBA" id="ARBA00022670"/>
    </source>
</evidence>
<evidence type="ECO:0000259" key="6">
    <source>
        <dbReference type="Pfam" id="PF00082"/>
    </source>
</evidence>
<comment type="similarity">
    <text evidence="1 5">Belongs to the peptidase S8 family.</text>
</comment>
<feature type="active site" description="Charge relay system" evidence="5">
    <location>
        <position position="464"/>
    </location>
</feature>
<dbReference type="InterPro" id="IPR023828">
    <property type="entry name" value="Peptidase_S8_Ser-AS"/>
</dbReference>
<organism evidence="7 8">
    <name type="scientific">Aquimarina amphilecti</name>
    <dbReference type="NCBI Taxonomy" id="1038014"/>
    <lineage>
        <taxon>Bacteria</taxon>
        <taxon>Pseudomonadati</taxon>
        <taxon>Bacteroidota</taxon>
        <taxon>Flavobacteriia</taxon>
        <taxon>Flavobacteriales</taxon>
        <taxon>Flavobacteriaceae</taxon>
        <taxon>Aquimarina</taxon>
    </lineage>
</organism>
<evidence type="ECO:0000313" key="7">
    <source>
        <dbReference type="EMBL" id="SEL14479.1"/>
    </source>
</evidence>
<gene>
    <name evidence="7" type="ORF">SAMN04487910_1848</name>
</gene>
<keyword evidence="8" id="KW-1185">Reference proteome</keyword>
<feature type="active site" description="Charge relay system" evidence="5">
    <location>
        <position position="634"/>
    </location>
</feature>
<dbReference type="InterPro" id="IPR036852">
    <property type="entry name" value="Peptidase_S8/S53_dom_sf"/>
</dbReference>
<evidence type="ECO:0000256" key="1">
    <source>
        <dbReference type="ARBA" id="ARBA00011073"/>
    </source>
</evidence>
<sequence>MAKITKLFVLIVLIYQYQGVAQTKKVSRNWASFVQSIEIKTDKKTKFKLQGWVKVIGNEKDPNVKAGLWVRVDTKNNETAFFDNMSDRPITDNIWQQYEIVGELDQKADKLNFGGIVHYNGTFYFDDFKLYLEDENGNLKQVNIENGGFEKDDFSNSWYKGIRINNEVVIKEFEYNLSADHKEGEQSIKITGRNIPKRLSKEQLKTWYHKDYINDSVPGISLEKAYNKILKSKKGKEIIVAVLDTKLDIHHEDLKNQIWYNKNEIPNNGIDDDKNGYIDDINGWDFLSNTSGSFVSYAPLESTRIVKKYIALFSGKKNNQIPNDQIKAYQLYTSAFLKWKNDIAENKETLKNMKLWKLAVVNCKSFLDSISPKKEYKIVDIDSLLTVYKKDSVIQHMLYGYRNSIEYELTESYMDKYIKDLNKEKEITLNLNYNEREISGDDINNIGDYTYGSPIVDGDVPFHHSTAVSGTLGANRANDIGIQGFSNQIKIMPVVMVASGDEHDKDVALAIRYAVDNGAKIINMSWGKTLSSNEEWVNDAIKYAADKDVLLIKAGGNNNTNNDIIKYYLNDYDDTEKEFVDNLIVVGASSWNIQNLKANFSNYGKKHIDVFAPGVDMYTTEYGTDKYTTTGGTSLASPVVSGIAALIRSYYPKLSAKQVKKILLDSGSSFDVKVEIKQEDGTKKIVAFSELSKSGKIVNAYNALLLAEKISNQTN</sequence>
<dbReference type="PANTHER" id="PTHR43806">
    <property type="entry name" value="PEPTIDASE S8"/>
    <property type="match status" value="1"/>
</dbReference>
<dbReference type="Pfam" id="PF00082">
    <property type="entry name" value="Peptidase_S8"/>
    <property type="match status" value="1"/>
</dbReference>
<evidence type="ECO:0000313" key="8">
    <source>
        <dbReference type="Proteomes" id="UP000198521"/>
    </source>
</evidence>
<feature type="domain" description="Peptidase S8/S53" evidence="6">
    <location>
        <begin position="235"/>
        <end position="667"/>
    </location>
</feature>
<keyword evidence="2 5" id="KW-0645">Protease</keyword>
<feature type="active site" description="Charge relay system" evidence="5">
    <location>
        <position position="244"/>
    </location>
</feature>
<keyword evidence="4 5" id="KW-0720">Serine protease</keyword>
<dbReference type="GO" id="GO:0006508">
    <property type="term" value="P:proteolysis"/>
    <property type="evidence" value="ECO:0007669"/>
    <property type="project" value="UniProtKB-KW"/>
</dbReference>
<evidence type="ECO:0000256" key="5">
    <source>
        <dbReference type="PROSITE-ProRule" id="PRU01240"/>
    </source>
</evidence>
<accession>A0A1H7MTU9</accession>
<reference evidence="7 8" key="1">
    <citation type="submission" date="2016-10" db="EMBL/GenBank/DDBJ databases">
        <authorList>
            <person name="de Groot N.N."/>
        </authorList>
    </citation>
    <scope>NUCLEOTIDE SEQUENCE [LARGE SCALE GENOMIC DNA]</scope>
    <source>
        <strain evidence="7 8">DSM 25232</strain>
    </source>
</reference>
<dbReference type="AlphaFoldDB" id="A0A1H7MTU9"/>
<dbReference type="InterPro" id="IPR015500">
    <property type="entry name" value="Peptidase_S8_subtilisin-rel"/>
</dbReference>
<evidence type="ECO:0000256" key="4">
    <source>
        <dbReference type="ARBA" id="ARBA00022825"/>
    </source>
</evidence>
<dbReference type="STRING" id="1038014.SAMN04487910_1848"/>
<dbReference type="Gene3D" id="3.40.50.200">
    <property type="entry name" value="Peptidase S8/S53 domain"/>
    <property type="match status" value="2"/>
</dbReference>